<evidence type="ECO:0000313" key="1">
    <source>
        <dbReference type="EMBL" id="MPM88119.1"/>
    </source>
</evidence>
<dbReference type="AlphaFoldDB" id="A0A645DFS0"/>
<dbReference type="EMBL" id="VSSQ01035800">
    <property type="protein sequence ID" value="MPM88119.1"/>
    <property type="molecule type" value="Genomic_DNA"/>
</dbReference>
<proteinExistence type="predicted"/>
<accession>A0A645DFS0</accession>
<reference evidence="1" key="1">
    <citation type="submission" date="2019-08" db="EMBL/GenBank/DDBJ databases">
        <authorList>
            <person name="Kucharzyk K."/>
            <person name="Murdoch R.W."/>
            <person name="Higgins S."/>
            <person name="Loffler F."/>
        </authorList>
    </citation>
    <scope>NUCLEOTIDE SEQUENCE</scope>
</reference>
<comment type="caution">
    <text evidence="1">The sequence shown here is derived from an EMBL/GenBank/DDBJ whole genome shotgun (WGS) entry which is preliminary data.</text>
</comment>
<gene>
    <name evidence="1" type="ORF">SDC9_135220</name>
</gene>
<organism evidence="1">
    <name type="scientific">bioreactor metagenome</name>
    <dbReference type="NCBI Taxonomy" id="1076179"/>
    <lineage>
        <taxon>unclassified sequences</taxon>
        <taxon>metagenomes</taxon>
        <taxon>ecological metagenomes</taxon>
    </lineage>
</organism>
<protein>
    <submittedName>
        <fullName evidence="1">Uncharacterized protein</fullName>
    </submittedName>
</protein>
<sequence length="153" mass="17096">MGRTEGGDEAPGDQIKQRLFIRRELVRGGLLRRWDDGMVVAYLGIVKQTPGDRQLAVRPLDHRRQSGVRLSQIFHALVYAADHIMGQVPAVSARIGDGLLCLVQALRYLQRFIRGKAQQAVGLPLQGGEVKQLGRQILLFFPDNVTYPACFTF</sequence>
<name>A0A645DFS0_9ZZZZ</name>